<dbReference type="Gene3D" id="3.10.490.10">
    <property type="entry name" value="Gamma-glutamyl cyclotransferase-like"/>
    <property type="match status" value="1"/>
</dbReference>
<comment type="caution">
    <text evidence="3">The sequence shown here is derived from an EMBL/GenBank/DDBJ whole genome shotgun (WGS) entry which is preliminary data.</text>
</comment>
<name>A0A8J1TDM0_OWEFU</name>
<sequence length="324" mass="36527">MNCTRKIKQHTALLWKFNQFTCMLRTHNRNMAKEGIWSFGFGSNMDVIALENKKHVKVLDHVCAILKGYRLSFNVRAFECVEPAYAGIERGSETDEVHGVAFCGTKESMEELDRTEAGYDKKEETFHGYDGRVIKGFVYLTKPGSVKPEVPPSSRYVGVLLKGARQAGLKQEYIDALTARPTYTPTAETLAKRAALPPLDSLPAVTVAELAKHDGSDPDLPIQAAALGYVFEVKMKVFKSHYARDITTRMLNQFHGIPMDDNDDKGHPPYPIESDLPKEALEYITRWRDQYLSRADNKVIGHVKEYLEQQKSGKSEFKLPAIPT</sequence>
<evidence type="ECO:0000313" key="4">
    <source>
        <dbReference type="Proteomes" id="UP000749559"/>
    </source>
</evidence>
<dbReference type="InterPro" id="IPR013024">
    <property type="entry name" value="GGCT-like"/>
</dbReference>
<evidence type="ECO:0000313" key="3">
    <source>
        <dbReference type="EMBL" id="CAH1798738.1"/>
    </source>
</evidence>
<dbReference type="PANTHER" id="PTHR12935">
    <property type="entry name" value="GAMMA-GLUTAMYLCYCLOTRANSFERASE"/>
    <property type="match status" value="1"/>
</dbReference>
<dbReference type="PANTHER" id="PTHR12935:SF0">
    <property type="entry name" value="GAMMA-GLUTAMYLCYCLOTRANSFERASE"/>
    <property type="match status" value="1"/>
</dbReference>
<dbReference type="SUPFAM" id="SSF110857">
    <property type="entry name" value="Gamma-glutamyl cyclotransferase-like"/>
    <property type="match status" value="1"/>
</dbReference>
<dbReference type="EMBL" id="CAIIXF020000011">
    <property type="protein sequence ID" value="CAH1798738.1"/>
    <property type="molecule type" value="Genomic_DNA"/>
</dbReference>
<evidence type="ECO:0000256" key="1">
    <source>
        <dbReference type="ARBA" id="ARBA00012346"/>
    </source>
</evidence>
<organism evidence="3 4">
    <name type="scientific">Owenia fusiformis</name>
    <name type="common">Polychaete worm</name>
    <dbReference type="NCBI Taxonomy" id="6347"/>
    <lineage>
        <taxon>Eukaryota</taxon>
        <taxon>Metazoa</taxon>
        <taxon>Spiralia</taxon>
        <taxon>Lophotrochozoa</taxon>
        <taxon>Annelida</taxon>
        <taxon>Polychaeta</taxon>
        <taxon>Sedentaria</taxon>
        <taxon>Canalipalpata</taxon>
        <taxon>Sabellida</taxon>
        <taxon>Oweniida</taxon>
        <taxon>Oweniidae</taxon>
        <taxon>Owenia</taxon>
    </lineage>
</organism>
<gene>
    <name evidence="3" type="ORF">OFUS_LOCUS22832</name>
</gene>
<dbReference type="OrthoDB" id="192168at2759"/>
<protein>
    <recommendedName>
        <fullName evidence="1">gamma-glutamylcyclotransferase</fullName>
        <ecNumber evidence="1">4.3.2.9</ecNumber>
    </recommendedName>
</protein>
<dbReference type="Pfam" id="PF13772">
    <property type="entry name" value="AIG2_2"/>
    <property type="match status" value="1"/>
</dbReference>
<dbReference type="Proteomes" id="UP000749559">
    <property type="component" value="Unassembled WGS sequence"/>
</dbReference>
<proteinExistence type="predicted"/>
<dbReference type="EC" id="4.3.2.9" evidence="1"/>
<accession>A0A8J1TDM0</accession>
<keyword evidence="2" id="KW-0456">Lyase</keyword>
<evidence type="ECO:0000256" key="2">
    <source>
        <dbReference type="ARBA" id="ARBA00023239"/>
    </source>
</evidence>
<keyword evidence="4" id="KW-1185">Reference proteome</keyword>
<dbReference type="GO" id="GO:0003839">
    <property type="term" value="F:gamma-glutamylcyclotransferase activity"/>
    <property type="evidence" value="ECO:0007669"/>
    <property type="project" value="UniProtKB-EC"/>
</dbReference>
<dbReference type="InterPro" id="IPR017939">
    <property type="entry name" value="G-Glutamylcylcotransferase"/>
</dbReference>
<dbReference type="InterPro" id="IPR036568">
    <property type="entry name" value="GGCT-like_sf"/>
</dbReference>
<dbReference type="AlphaFoldDB" id="A0A8J1TDM0"/>
<reference evidence="3" key="1">
    <citation type="submission" date="2022-03" db="EMBL/GenBank/DDBJ databases">
        <authorList>
            <person name="Martin C."/>
        </authorList>
    </citation>
    <scope>NUCLEOTIDE SEQUENCE</scope>
</reference>
<dbReference type="CDD" id="cd06661">
    <property type="entry name" value="GGCT_like"/>
    <property type="match status" value="1"/>
</dbReference>